<evidence type="ECO:0000313" key="4">
    <source>
        <dbReference type="EMBL" id="MFC0676080.1"/>
    </source>
</evidence>
<dbReference type="SMART" id="SM01130">
    <property type="entry name" value="DHDPS"/>
    <property type="match status" value="1"/>
</dbReference>
<sequence>MPELLQGLSAFPLTPVPAGRFDESSFARIIHGIVAAGTDSIGVLGSTGSYMYLDRSVRARAVRTAVREAAGVPVIAGIGAIGTDQVLAHAEDAQAAGAAAVLLAPVTYQALSPDEVQGLFADVCAQLSVPLVVYDNPATTHVQLSTDLYGRLAELPHVAAVKIPPFTTGGADAAAARARIAEVRAAVGSRVRIGISGDAVGALGLVSGCDLWFSAIGGILPAVCTDIVTRAREGRPEEALDASRRLAPLWRLLAVHGSLRLSQAVGELLGIVPAGSLPRPVRGLAGADLAAVAEALRECRLLPRPEGH</sequence>
<dbReference type="PIRSF" id="PIRSF001365">
    <property type="entry name" value="DHDPS"/>
    <property type="match status" value="1"/>
</dbReference>
<dbReference type="EMBL" id="JBHLSV010000039">
    <property type="protein sequence ID" value="MFC0676080.1"/>
    <property type="molecule type" value="Genomic_DNA"/>
</dbReference>
<comment type="caution">
    <text evidence="4">The sequence shown here is derived from an EMBL/GenBank/DDBJ whole genome shotgun (WGS) entry which is preliminary data.</text>
</comment>
<keyword evidence="2 3" id="KW-0456">Lyase</keyword>
<dbReference type="Proteomes" id="UP001589793">
    <property type="component" value="Unassembled WGS sequence"/>
</dbReference>
<comment type="similarity">
    <text evidence="1 3">Belongs to the DapA family.</text>
</comment>
<proteinExistence type="inferred from homology"/>
<gene>
    <name evidence="4" type="ORF">ACFFF6_19185</name>
</gene>
<accession>A0ABV6RGF6</accession>
<evidence type="ECO:0000313" key="5">
    <source>
        <dbReference type="Proteomes" id="UP001589793"/>
    </source>
</evidence>
<dbReference type="PANTHER" id="PTHR12128">
    <property type="entry name" value="DIHYDRODIPICOLINATE SYNTHASE"/>
    <property type="match status" value="1"/>
</dbReference>
<keyword evidence="5" id="KW-1185">Reference proteome</keyword>
<evidence type="ECO:0000256" key="3">
    <source>
        <dbReference type="PIRNR" id="PIRNR001365"/>
    </source>
</evidence>
<dbReference type="RefSeq" id="WP_376983124.1">
    <property type="nucleotide sequence ID" value="NZ_JBHLSV010000039.1"/>
</dbReference>
<name>A0ABV6RGF6_9MICO</name>
<organism evidence="4 5">
    <name type="scientific">Brachybacterium hainanense</name>
    <dbReference type="NCBI Taxonomy" id="1541174"/>
    <lineage>
        <taxon>Bacteria</taxon>
        <taxon>Bacillati</taxon>
        <taxon>Actinomycetota</taxon>
        <taxon>Actinomycetes</taxon>
        <taxon>Micrococcales</taxon>
        <taxon>Dermabacteraceae</taxon>
        <taxon>Brachybacterium</taxon>
    </lineage>
</organism>
<evidence type="ECO:0000256" key="1">
    <source>
        <dbReference type="ARBA" id="ARBA00007592"/>
    </source>
</evidence>
<protein>
    <submittedName>
        <fullName evidence="4">Dihydrodipicolinate synthase family protein</fullName>
    </submittedName>
</protein>
<evidence type="ECO:0000256" key="2">
    <source>
        <dbReference type="ARBA" id="ARBA00023239"/>
    </source>
</evidence>
<dbReference type="InterPro" id="IPR013785">
    <property type="entry name" value="Aldolase_TIM"/>
</dbReference>
<reference evidence="4 5" key="1">
    <citation type="submission" date="2024-09" db="EMBL/GenBank/DDBJ databases">
        <authorList>
            <person name="Sun Q."/>
            <person name="Mori K."/>
        </authorList>
    </citation>
    <scope>NUCLEOTIDE SEQUENCE [LARGE SCALE GENOMIC DNA]</scope>
    <source>
        <strain evidence="4 5">CICC 10874</strain>
    </source>
</reference>
<dbReference type="SUPFAM" id="SSF51569">
    <property type="entry name" value="Aldolase"/>
    <property type="match status" value="1"/>
</dbReference>
<dbReference type="Gene3D" id="3.20.20.70">
    <property type="entry name" value="Aldolase class I"/>
    <property type="match status" value="1"/>
</dbReference>
<dbReference type="InterPro" id="IPR002220">
    <property type="entry name" value="DapA-like"/>
</dbReference>
<dbReference type="CDD" id="cd00408">
    <property type="entry name" value="DHDPS-like"/>
    <property type="match status" value="1"/>
</dbReference>
<dbReference type="PANTHER" id="PTHR12128:SF66">
    <property type="entry name" value="4-HYDROXY-2-OXOGLUTARATE ALDOLASE, MITOCHONDRIAL"/>
    <property type="match status" value="1"/>
</dbReference>
<dbReference type="Pfam" id="PF00701">
    <property type="entry name" value="DHDPS"/>
    <property type="match status" value="1"/>
</dbReference>